<keyword evidence="6" id="KW-0804">Transcription</keyword>
<evidence type="ECO:0000256" key="4">
    <source>
        <dbReference type="ARBA" id="ARBA00023054"/>
    </source>
</evidence>
<reference evidence="12 13" key="1">
    <citation type="journal article" date="2013" name="Nat. Genet.">
        <title>The high-quality draft genome of peach (Prunus persica) identifies unique patterns of genetic diversity, domestication and genome evolution.</title>
        <authorList>
            <consortium name="International Peach Genome Initiative"/>
            <person name="Verde I."/>
            <person name="Abbott A.G."/>
            <person name="Scalabrin S."/>
            <person name="Jung S."/>
            <person name="Shu S."/>
            <person name="Marroni F."/>
            <person name="Zhebentyayeva T."/>
            <person name="Dettori M.T."/>
            <person name="Grimwood J."/>
            <person name="Cattonaro F."/>
            <person name="Zuccolo A."/>
            <person name="Rossini L."/>
            <person name="Jenkins J."/>
            <person name="Vendramin E."/>
            <person name="Meisel L.A."/>
            <person name="Decroocq V."/>
            <person name="Sosinski B."/>
            <person name="Prochnik S."/>
            <person name="Mitros T."/>
            <person name="Policriti A."/>
            <person name="Cipriani G."/>
            <person name="Dondini L."/>
            <person name="Ficklin S."/>
            <person name="Goodstein D.M."/>
            <person name="Xuan P."/>
            <person name="Del Fabbro C."/>
            <person name="Aramini V."/>
            <person name="Copetti D."/>
            <person name="Gonzalez S."/>
            <person name="Horner D.S."/>
            <person name="Falchi R."/>
            <person name="Lucas S."/>
            <person name="Mica E."/>
            <person name="Maldonado J."/>
            <person name="Lazzari B."/>
            <person name="Bielenberg D."/>
            <person name="Pirona R."/>
            <person name="Miculan M."/>
            <person name="Barakat A."/>
            <person name="Testolin R."/>
            <person name="Stella A."/>
            <person name="Tartarini S."/>
            <person name="Tonutti P."/>
            <person name="Arus P."/>
            <person name="Orellana A."/>
            <person name="Wells C."/>
            <person name="Main D."/>
            <person name="Vizzotto G."/>
            <person name="Silva H."/>
            <person name="Salamini F."/>
            <person name="Schmutz J."/>
            <person name="Morgante M."/>
            <person name="Rokhsar D.S."/>
        </authorList>
    </citation>
    <scope>NUCLEOTIDE SEQUENCE [LARGE SCALE GENOMIC DNA]</scope>
    <source>
        <strain evidence="13">cv. Nemared</strain>
    </source>
</reference>
<evidence type="ECO:0000256" key="9">
    <source>
        <dbReference type="SAM" id="Coils"/>
    </source>
</evidence>
<dbReference type="PANTHER" id="PTHR31307:SF40">
    <property type="entry name" value="TRIHELIX TRANSCRIPTION FACTOR ENAP1-RELATED"/>
    <property type="match status" value="1"/>
</dbReference>
<dbReference type="eggNOG" id="KOG4282">
    <property type="taxonomic scope" value="Eukaryota"/>
</dbReference>
<name>A0A251QPP0_PRUPE</name>
<dbReference type="Pfam" id="PF12854">
    <property type="entry name" value="PPR_1"/>
    <property type="match status" value="1"/>
</dbReference>
<sequence length="548" mass="61778">MALLGKLPYKPLNSQYILTVAARFFTTQSPNFNTFPDIPTSAYYDDQVNAANRSRDFDDLPHLLNKRVKDNCFNTTNTFKFITKTDASLSVLNDLCRTLARSLCVVEMMARENHGLNACSFHPILNVVMEEAWGVVDLMRRLGASPDLTAYNYLLIAYCFFGDLDLTTAVLKRIEEKGMSADTRTYDALVLGACKVGKVEGALVLLRRMVDDGVPMQLSTHVYMIDSLLNASFYDQAVKFVRSFSGRDTWLNKKNFGSLGYRLIKLKSPVFFLIFRSTPNPSLLPTPKNPAVSLFLHHRPEPNPKPFMHRPTRTRAPGGRDDCWSEGATSTLITAWGDRYLQLNRGNLRQNDWKEVADAVNSGLNGGVKAPKTDVQCKNRIDTLKKKYKLEKSKPSPSTWPFYHRLHSLIGSSPDAAVSTKRKPSIPTLTVKSPDLKPKPPGGSRESSIGCEDGEDCNGDSVRKRRMEAVGLSGGAACRELAGAILKFGELYERMENLKQEQMMELEKQRMEFTKELEFQRLNMFKDAQVELEKMKRPKYAPCRGKKL</sequence>
<evidence type="ECO:0000256" key="5">
    <source>
        <dbReference type="ARBA" id="ARBA00023125"/>
    </source>
</evidence>
<evidence type="ECO:0000259" key="11">
    <source>
        <dbReference type="Pfam" id="PF13837"/>
    </source>
</evidence>
<proteinExistence type="predicted"/>
<dbReference type="Gene3D" id="1.10.10.60">
    <property type="entry name" value="Homeodomain-like"/>
    <property type="match status" value="1"/>
</dbReference>
<evidence type="ECO:0000256" key="3">
    <source>
        <dbReference type="ARBA" id="ARBA00023015"/>
    </source>
</evidence>
<evidence type="ECO:0000256" key="8">
    <source>
        <dbReference type="PROSITE-ProRule" id="PRU00708"/>
    </source>
</evidence>
<dbReference type="InterPro" id="IPR011990">
    <property type="entry name" value="TPR-like_helical_dom_sf"/>
</dbReference>
<comment type="subcellular location">
    <subcellularLocation>
        <location evidence="1">Nucleus</location>
    </subcellularLocation>
</comment>
<feature type="region of interest" description="Disordered" evidence="10">
    <location>
        <begin position="414"/>
        <end position="458"/>
    </location>
</feature>
<dbReference type="InterPro" id="IPR044823">
    <property type="entry name" value="ASIL1/2-like"/>
</dbReference>
<keyword evidence="3" id="KW-0805">Transcription regulation</keyword>
<accession>A0A251QPP0</accession>
<dbReference type="AlphaFoldDB" id="A0A251QPP0"/>
<evidence type="ECO:0000256" key="10">
    <source>
        <dbReference type="SAM" id="MobiDB-lite"/>
    </source>
</evidence>
<dbReference type="GO" id="GO:0000976">
    <property type="term" value="F:transcription cis-regulatory region binding"/>
    <property type="evidence" value="ECO:0000318"/>
    <property type="project" value="GO_Central"/>
</dbReference>
<dbReference type="InterPro" id="IPR044822">
    <property type="entry name" value="Myb_DNA-bind_4"/>
</dbReference>
<evidence type="ECO:0000256" key="1">
    <source>
        <dbReference type="ARBA" id="ARBA00004123"/>
    </source>
</evidence>
<keyword evidence="2" id="KW-0677">Repeat</keyword>
<feature type="region of interest" description="Disordered" evidence="10">
    <location>
        <begin position="300"/>
        <end position="322"/>
    </location>
</feature>
<dbReference type="FunFam" id="1.10.10.60:FF:000104">
    <property type="entry name" value="trihelix transcription factor ASIL2"/>
    <property type="match status" value="1"/>
</dbReference>
<dbReference type="SMR" id="A0A251QPP0"/>
<evidence type="ECO:0000256" key="2">
    <source>
        <dbReference type="ARBA" id="ARBA00022737"/>
    </source>
</evidence>
<dbReference type="PANTHER" id="PTHR31307">
    <property type="entry name" value="TRIHELIX TRANSCRIPTION FACTOR ASIL2"/>
    <property type="match status" value="1"/>
</dbReference>
<organism evidence="12 13">
    <name type="scientific">Prunus persica</name>
    <name type="common">Peach</name>
    <name type="synonym">Amygdalus persica</name>
    <dbReference type="NCBI Taxonomy" id="3760"/>
    <lineage>
        <taxon>Eukaryota</taxon>
        <taxon>Viridiplantae</taxon>
        <taxon>Streptophyta</taxon>
        <taxon>Embryophyta</taxon>
        <taxon>Tracheophyta</taxon>
        <taxon>Spermatophyta</taxon>
        <taxon>Magnoliopsida</taxon>
        <taxon>eudicotyledons</taxon>
        <taxon>Gunneridae</taxon>
        <taxon>Pentapetalae</taxon>
        <taxon>rosids</taxon>
        <taxon>fabids</taxon>
        <taxon>Rosales</taxon>
        <taxon>Rosaceae</taxon>
        <taxon>Amygdaloideae</taxon>
        <taxon>Amygdaleae</taxon>
        <taxon>Prunus</taxon>
    </lineage>
</organism>
<evidence type="ECO:0000256" key="6">
    <source>
        <dbReference type="ARBA" id="ARBA00023163"/>
    </source>
</evidence>
<dbReference type="PROSITE" id="PS51375">
    <property type="entry name" value="PPR"/>
    <property type="match status" value="2"/>
</dbReference>
<keyword evidence="13" id="KW-1185">Reference proteome</keyword>
<dbReference type="Proteomes" id="UP000006882">
    <property type="component" value="Chromosome G2"/>
</dbReference>
<feature type="domain" description="Myb/SANT-like DNA-binding" evidence="11">
    <location>
        <begin position="322"/>
        <end position="409"/>
    </location>
</feature>
<dbReference type="Gramene" id="ONI24655">
    <property type="protein sequence ID" value="ONI24655"/>
    <property type="gene ID" value="PRUPE_2G253200"/>
</dbReference>
<dbReference type="GO" id="GO:0005634">
    <property type="term" value="C:nucleus"/>
    <property type="evidence" value="ECO:0000318"/>
    <property type="project" value="GO_Central"/>
</dbReference>
<dbReference type="InterPro" id="IPR002885">
    <property type="entry name" value="PPR_rpt"/>
</dbReference>
<gene>
    <name evidence="12" type="ORF">PRUPE_2G253200</name>
</gene>
<dbReference type="NCBIfam" id="TIGR00756">
    <property type="entry name" value="PPR"/>
    <property type="match status" value="1"/>
</dbReference>
<feature type="coiled-coil region" evidence="9">
    <location>
        <begin position="492"/>
        <end position="523"/>
    </location>
</feature>
<evidence type="ECO:0000313" key="12">
    <source>
        <dbReference type="EMBL" id="ONI24655.1"/>
    </source>
</evidence>
<dbReference type="Gene3D" id="1.25.40.10">
    <property type="entry name" value="Tetratricopeptide repeat domain"/>
    <property type="match status" value="1"/>
</dbReference>
<evidence type="ECO:0000313" key="13">
    <source>
        <dbReference type="Proteomes" id="UP000006882"/>
    </source>
</evidence>
<keyword evidence="7" id="KW-0539">Nucleus</keyword>
<feature type="repeat" description="PPR" evidence="8">
    <location>
        <begin position="147"/>
        <end position="181"/>
    </location>
</feature>
<protein>
    <recommendedName>
        <fullName evidence="11">Myb/SANT-like DNA-binding domain-containing protein</fullName>
    </recommendedName>
</protein>
<feature type="repeat" description="PPR" evidence="8">
    <location>
        <begin position="182"/>
        <end position="216"/>
    </location>
</feature>
<evidence type="ECO:0000256" key="7">
    <source>
        <dbReference type="ARBA" id="ARBA00023242"/>
    </source>
</evidence>
<keyword evidence="4 9" id="KW-0175">Coiled coil</keyword>
<dbReference type="EMBL" id="CM007652">
    <property type="protein sequence ID" value="ONI24655.1"/>
    <property type="molecule type" value="Genomic_DNA"/>
</dbReference>
<keyword evidence="5" id="KW-0238">DNA-binding</keyword>
<dbReference type="Pfam" id="PF13837">
    <property type="entry name" value="Myb_DNA-bind_4"/>
    <property type="match status" value="1"/>
</dbReference>